<comment type="caution">
    <text evidence="2">The sequence shown here is derived from an EMBL/GenBank/DDBJ whole genome shotgun (WGS) entry which is preliminary data.</text>
</comment>
<protein>
    <submittedName>
        <fullName evidence="2">Uncharacterized protein</fullName>
    </submittedName>
</protein>
<name>A0A699IH13_TANCI</name>
<organism evidence="2">
    <name type="scientific">Tanacetum cinerariifolium</name>
    <name type="common">Dalmatian daisy</name>
    <name type="synonym">Chrysanthemum cinerariifolium</name>
    <dbReference type="NCBI Taxonomy" id="118510"/>
    <lineage>
        <taxon>Eukaryota</taxon>
        <taxon>Viridiplantae</taxon>
        <taxon>Streptophyta</taxon>
        <taxon>Embryophyta</taxon>
        <taxon>Tracheophyta</taxon>
        <taxon>Spermatophyta</taxon>
        <taxon>Magnoliopsida</taxon>
        <taxon>eudicotyledons</taxon>
        <taxon>Gunneridae</taxon>
        <taxon>Pentapetalae</taxon>
        <taxon>asterids</taxon>
        <taxon>campanulids</taxon>
        <taxon>Asterales</taxon>
        <taxon>Asteraceae</taxon>
        <taxon>Asteroideae</taxon>
        <taxon>Anthemideae</taxon>
        <taxon>Anthemidinae</taxon>
        <taxon>Tanacetum</taxon>
    </lineage>
</organism>
<dbReference type="AlphaFoldDB" id="A0A699IH13"/>
<sequence>MGKQQQRVKKMAASGKCLKKKTFLFKSMNAELLSANSRCSFLLNVELGPDAKRGSKGSASRFPSLADPATQPFTEDKIPISTTNTRGR</sequence>
<accession>A0A699IH13</accession>
<proteinExistence type="predicted"/>
<feature type="region of interest" description="Disordered" evidence="1">
    <location>
        <begin position="52"/>
        <end position="88"/>
    </location>
</feature>
<evidence type="ECO:0000313" key="2">
    <source>
        <dbReference type="EMBL" id="GEZ61503.1"/>
    </source>
</evidence>
<reference evidence="2" key="1">
    <citation type="journal article" date="2019" name="Sci. Rep.">
        <title>Draft genome of Tanacetum cinerariifolium, the natural source of mosquito coil.</title>
        <authorList>
            <person name="Yamashiro T."/>
            <person name="Shiraishi A."/>
            <person name="Satake H."/>
            <person name="Nakayama K."/>
        </authorList>
    </citation>
    <scope>NUCLEOTIDE SEQUENCE</scope>
</reference>
<gene>
    <name evidence="2" type="ORF">Tci_533476</name>
</gene>
<evidence type="ECO:0000256" key="1">
    <source>
        <dbReference type="SAM" id="MobiDB-lite"/>
    </source>
</evidence>
<dbReference type="EMBL" id="BKCJ010300831">
    <property type="protein sequence ID" value="GEZ61503.1"/>
    <property type="molecule type" value="Genomic_DNA"/>
</dbReference>